<evidence type="ECO:0000313" key="3">
    <source>
        <dbReference type="EMBL" id="TKW39768.1"/>
    </source>
</evidence>
<dbReference type="Gramene" id="TKW39768">
    <property type="protein sequence ID" value="TKW39768"/>
    <property type="gene ID" value="SEVIR_1G201500v2"/>
</dbReference>
<protein>
    <recommendedName>
        <fullName evidence="5">FAD-binding domain-containing protein</fullName>
    </recommendedName>
</protein>
<dbReference type="AlphaFoldDB" id="A0A4U6WAP4"/>
<dbReference type="InterPro" id="IPR036188">
    <property type="entry name" value="FAD/NAD-bd_sf"/>
</dbReference>
<evidence type="ECO:0000313" key="4">
    <source>
        <dbReference type="Proteomes" id="UP000298652"/>
    </source>
</evidence>
<evidence type="ECO:0000256" key="1">
    <source>
        <dbReference type="ARBA" id="ARBA00023002"/>
    </source>
</evidence>
<accession>A0A4U6WAP4</accession>
<dbReference type="PANTHER" id="PTHR45934">
    <property type="entry name" value="FAD/NAD(P)-BINDING OXIDOREDUCTASE FAMILY PROTEIN"/>
    <property type="match status" value="1"/>
</dbReference>
<dbReference type="InterPro" id="IPR044560">
    <property type="entry name" value="MOase"/>
</dbReference>
<reference evidence="3" key="1">
    <citation type="submission" date="2019-03" db="EMBL/GenBank/DDBJ databases">
        <title>WGS assembly of Setaria viridis.</title>
        <authorList>
            <person name="Huang P."/>
            <person name="Jenkins J."/>
            <person name="Grimwood J."/>
            <person name="Barry K."/>
            <person name="Healey A."/>
            <person name="Mamidi S."/>
            <person name="Sreedasyam A."/>
            <person name="Shu S."/>
            <person name="Feldman M."/>
            <person name="Wu J."/>
            <person name="Yu Y."/>
            <person name="Chen C."/>
            <person name="Johnson J."/>
            <person name="Rokhsar D."/>
            <person name="Baxter I."/>
            <person name="Schmutz J."/>
            <person name="Brutnell T."/>
            <person name="Kellogg E."/>
        </authorList>
    </citation>
    <scope>NUCLEOTIDE SEQUENCE [LARGE SCALE GENOMIC DNA]</scope>
</reference>
<proteinExistence type="predicted"/>
<sequence length="219" mass="23611">MAKNISSRAIHFSCHIAAIHLVNPRNHGGTLDGSIIKAMALIGCDGSNSVVARYLGMSRPKPAPHMLLRGFTRYPHGHPLGTRFLRLKYKDLFLGRPPMTKNLVNFFIAIWHLGADATKDARGMKDLVLVVFNSFRKGAATVTGDAMHDGLVLARSLSQATARLGGGELCEKKIGAAIGELSLESFVLETMMATKSVLTKLACFALVSLLGTNSNEHSN</sequence>
<keyword evidence="2" id="KW-0503">Monooxygenase</keyword>
<keyword evidence="1" id="KW-0560">Oxidoreductase</keyword>
<dbReference type="SUPFAM" id="SSF51905">
    <property type="entry name" value="FAD/NAD(P)-binding domain"/>
    <property type="match status" value="1"/>
</dbReference>
<gene>
    <name evidence="3" type="ORF">SEVIR_1G201500v2</name>
</gene>
<dbReference type="Gene3D" id="3.50.50.60">
    <property type="entry name" value="FAD/NAD(P)-binding domain"/>
    <property type="match status" value="1"/>
</dbReference>
<dbReference type="EMBL" id="CM016552">
    <property type="protein sequence ID" value="TKW39768.1"/>
    <property type="molecule type" value="Genomic_DNA"/>
</dbReference>
<keyword evidence="4" id="KW-1185">Reference proteome</keyword>
<dbReference type="PANTHER" id="PTHR45934:SF26">
    <property type="entry name" value="FAD-BINDING DOMAIN-CONTAINING PROTEIN"/>
    <property type="match status" value="1"/>
</dbReference>
<organism evidence="3 4">
    <name type="scientific">Setaria viridis</name>
    <name type="common">Green bristlegrass</name>
    <name type="synonym">Setaria italica subsp. viridis</name>
    <dbReference type="NCBI Taxonomy" id="4556"/>
    <lineage>
        <taxon>Eukaryota</taxon>
        <taxon>Viridiplantae</taxon>
        <taxon>Streptophyta</taxon>
        <taxon>Embryophyta</taxon>
        <taxon>Tracheophyta</taxon>
        <taxon>Spermatophyta</taxon>
        <taxon>Magnoliopsida</taxon>
        <taxon>Liliopsida</taxon>
        <taxon>Poales</taxon>
        <taxon>Poaceae</taxon>
        <taxon>PACMAD clade</taxon>
        <taxon>Panicoideae</taxon>
        <taxon>Panicodae</taxon>
        <taxon>Paniceae</taxon>
        <taxon>Cenchrinae</taxon>
        <taxon>Setaria</taxon>
    </lineage>
</organism>
<evidence type="ECO:0000256" key="2">
    <source>
        <dbReference type="ARBA" id="ARBA00023033"/>
    </source>
</evidence>
<dbReference type="GO" id="GO:0004497">
    <property type="term" value="F:monooxygenase activity"/>
    <property type="evidence" value="ECO:0007669"/>
    <property type="project" value="UniProtKB-KW"/>
</dbReference>
<dbReference type="Proteomes" id="UP000298652">
    <property type="component" value="Chromosome 1"/>
</dbReference>
<evidence type="ECO:0008006" key="5">
    <source>
        <dbReference type="Google" id="ProtNLM"/>
    </source>
</evidence>
<name>A0A4U6WAP4_SETVI</name>
<dbReference type="OMA" id="NIHAGAI"/>